<dbReference type="Proteomes" id="UP000275652">
    <property type="component" value="Unassembled WGS sequence"/>
</dbReference>
<gene>
    <name evidence="2" type="ORF">DYB28_007347</name>
</gene>
<reference evidence="2 3" key="1">
    <citation type="journal article" date="2018" name="J. Invertebr. Pathol.">
        <title>New genotyping method for the causative agent of crayfish plague (Aphanomyces astaci) based on whole genome data.</title>
        <authorList>
            <person name="Minardi D."/>
            <person name="Studholme D.J."/>
            <person name="van der Giezen M."/>
            <person name="Pretto T."/>
            <person name="Oidtmann B."/>
        </authorList>
    </citation>
    <scope>NUCLEOTIDE SEQUENCE [LARGE SCALE GENOMIC DNA]</scope>
    <source>
        <strain evidence="2 3">KB13</strain>
    </source>
</reference>
<dbReference type="AlphaFoldDB" id="A0A9X8H7X2"/>
<feature type="region of interest" description="Disordered" evidence="1">
    <location>
        <begin position="37"/>
        <end position="57"/>
    </location>
</feature>
<evidence type="ECO:0000256" key="1">
    <source>
        <dbReference type="SAM" id="MobiDB-lite"/>
    </source>
</evidence>
<organism evidence="2 3">
    <name type="scientific">Aphanomyces astaci</name>
    <name type="common">Crayfish plague agent</name>
    <dbReference type="NCBI Taxonomy" id="112090"/>
    <lineage>
        <taxon>Eukaryota</taxon>
        <taxon>Sar</taxon>
        <taxon>Stramenopiles</taxon>
        <taxon>Oomycota</taxon>
        <taxon>Saprolegniomycetes</taxon>
        <taxon>Saprolegniales</taxon>
        <taxon>Verrucalvaceae</taxon>
        <taxon>Aphanomyces</taxon>
    </lineage>
</organism>
<evidence type="ECO:0000313" key="2">
    <source>
        <dbReference type="EMBL" id="RLO03956.1"/>
    </source>
</evidence>
<protein>
    <submittedName>
        <fullName evidence="2">Uncharacterized protein</fullName>
    </submittedName>
</protein>
<proteinExistence type="predicted"/>
<accession>A0A9X8H7X2</accession>
<dbReference type="EMBL" id="QUTI01029783">
    <property type="protein sequence ID" value="RLO03956.1"/>
    <property type="molecule type" value="Genomic_DNA"/>
</dbReference>
<comment type="caution">
    <text evidence="2">The sequence shown here is derived from an EMBL/GenBank/DDBJ whole genome shotgun (WGS) entry which is preliminary data.</text>
</comment>
<sequence length="128" mass="13524">MSTRRSNDHDRRAGQAWRVRDSRISIAHDFIEPFITTSPTAGPITTKPSAGPMAPTAASITTTPTMAPITTAKVPTVAPTVAPTTASPSKCIGCSTCFYPTLNHFFPPAFSKSTCATFASLGAYWCGN</sequence>
<evidence type="ECO:0000313" key="3">
    <source>
        <dbReference type="Proteomes" id="UP000275652"/>
    </source>
</evidence>
<name>A0A9X8H7X2_APHAT</name>